<protein>
    <submittedName>
        <fullName evidence="2">Uncharacterized protein</fullName>
    </submittedName>
</protein>
<evidence type="ECO:0000313" key="2">
    <source>
        <dbReference type="EMBL" id="NEN07416.1"/>
    </source>
</evidence>
<dbReference type="AlphaFoldDB" id="A0A6L9Y1F8"/>
<evidence type="ECO:0000256" key="1">
    <source>
        <dbReference type="SAM" id="MobiDB-lite"/>
    </source>
</evidence>
<name>A0A6L9Y1F8_9MICO</name>
<accession>A0A6L9Y1F8</accession>
<proteinExistence type="predicted"/>
<evidence type="ECO:0000313" key="3">
    <source>
        <dbReference type="Proteomes" id="UP000474967"/>
    </source>
</evidence>
<organism evidence="2 3">
    <name type="scientific">Leifsonia tongyongensis</name>
    <dbReference type="NCBI Taxonomy" id="1268043"/>
    <lineage>
        <taxon>Bacteria</taxon>
        <taxon>Bacillati</taxon>
        <taxon>Actinomycetota</taxon>
        <taxon>Actinomycetes</taxon>
        <taxon>Micrococcales</taxon>
        <taxon>Microbacteriaceae</taxon>
        <taxon>Leifsonia</taxon>
    </lineage>
</organism>
<dbReference type="RefSeq" id="WP_163290876.1">
    <property type="nucleotide sequence ID" value="NZ_JAAGWY010000004.1"/>
</dbReference>
<dbReference type="Proteomes" id="UP000474967">
    <property type="component" value="Unassembled WGS sequence"/>
</dbReference>
<sequence>MHPLAVWLISTSQFRERENEDRLMRRQRDARVREAERARDQHWADVLHRRAEQAAQARAVEKAPAPRTVAPTMGAAAAGCATA</sequence>
<comment type="caution">
    <text evidence="2">The sequence shown here is derived from an EMBL/GenBank/DDBJ whole genome shotgun (WGS) entry which is preliminary data.</text>
</comment>
<gene>
    <name evidence="2" type="ORF">G3T36_16270</name>
</gene>
<keyword evidence="3" id="KW-1185">Reference proteome</keyword>
<feature type="region of interest" description="Disordered" evidence="1">
    <location>
        <begin position="55"/>
        <end position="83"/>
    </location>
</feature>
<reference evidence="2 3" key="1">
    <citation type="journal article" date="2014" name="J. Microbiol.">
        <title>Diaminobutyricibacter tongyongensis gen. nov., sp. nov. and Homoserinibacter gongjuensis gen. nov., sp. nov. belong to the family Microbacteriaceae.</title>
        <authorList>
            <person name="Kim S.J."/>
            <person name="Ahn J.H."/>
            <person name="Weon H.Y."/>
            <person name="Hamada M."/>
            <person name="Suzuki K."/>
            <person name="Kwon S.W."/>
        </authorList>
    </citation>
    <scope>NUCLEOTIDE SEQUENCE [LARGE SCALE GENOMIC DNA]</scope>
    <source>
        <strain evidence="2 3">NBRC 108724</strain>
    </source>
</reference>
<dbReference type="EMBL" id="JAAGWY010000004">
    <property type="protein sequence ID" value="NEN07416.1"/>
    <property type="molecule type" value="Genomic_DNA"/>
</dbReference>